<feature type="region of interest" description="Disordered" evidence="1">
    <location>
        <begin position="43"/>
        <end position="62"/>
    </location>
</feature>
<evidence type="ECO:0000313" key="2">
    <source>
        <dbReference type="EMBL" id="QBQ76619.1"/>
    </source>
</evidence>
<evidence type="ECO:0000256" key="1">
    <source>
        <dbReference type="SAM" id="MobiDB-lite"/>
    </source>
</evidence>
<keyword evidence="3" id="KW-1185">Reference proteome</keyword>
<feature type="compositionally biased region" description="Basic and acidic residues" evidence="1">
    <location>
        <begin position="49"/>
        <end position="62"/>
    </location>
</feature>
<dbReference type="EMBL" id="MK373772">
    <property type="protein sequence ID" value="QBQ76619.1"/>
    <property type="molecule type" value="Genomic_DNA"/>
</dbReference>
<proteinExistence type="predicted"/>
<protein>
    <submittedName>
        <fullName evidence="2">Uncharacterized protein</fullName>
    </submittedName>
</protein>
<sequence>MAGRQVSYTTRSFTEIVNRLDPKRLSTPEAVYVFDNGKVKSEQPTLPGHDYRWTKDIENDNS</sequence>
<gene>
    <name evidence="2" type="ORF">PTXU04_00005</name>
</gene>
<dbReference type="Proteomes" id="UP000307461">
    <property type="component" value="Segment"/>
</dbReference>
<accession>A0A482MSY1</accession>
<name>A0A482MSY1_9CAUD</name>
<reference evidence="2 3" key="1">
    <citation type="submission" date="2019-01" db="EMBL/GenBank/DDBJ databases">
        <title>Still something new to discover - new insights into E. coli phage diversity and taxonomy.</title>
        <authorList>
            <person name="Korf I.H.E."/>
            <person name="Adriaennsens E."/>
            <person name="Dreiseikelmann B."/>
            <person name="Kropinski A."/>
            <person name="Nimtz M."/>
            <person name="Meier-Kolthoff J.P."/>
            <person name="Rohde M."/>
            <person name="van Raaij M."/>
            <person name="Wittmann J."/>
        </authorList>
    </citation>
    <scope>NUCLEOTIDE SEQUENCE [LARGE SCALE GENOMIC DNA]</scope>
</reference>
<evidence type="ECO:0000313" key="3">
    <source>
        <dbReference type="Proteomes" id="UP000307461"/>
    </source>
</evidence>
<organism evidence="2 3">
    <name type="scientific">Escherichia phage PTXU04</name>
    <dbReference type="NCBI Taxonomy" id="2508206"/>
    <lineage>
        <taxon>Viruses</taxon>
        <taxon>Duplodnaviria</taxon>
        <taxon>Heunggongvirae</taxon>
        <taxon>Uroviricota</taxon>
        <taxon>Caudoviricetes</taxon>
        <taxon>Xuquatrovirus</taxon>
        <taxon>Xuquatrovirus PTXU04</taxon>
    </lineage>
</organism>